<proteinExistence type="predicted"/>
<evidence type="ECO:0000313" key="3">
    <source>
        <dbReference type="EMBL" id="KAK2956676.1"/>
    </source>
</evidence>
<dbReference type="InterPro" id="IPR011050">
    <property type="entry name" value="Pectin_lyase_fold/virulence"/>
</dbReference>
<reference evidence="3 4" key="1">
    <citation type="journal article" date="2022" name="bioRxiv">
        <title>Genomics of Preaxostyla Flagellates Illuminates Evolutionary Transitions and the Path Towards Mitochondrial Loss.</title>
        <authorList>
            <person name="Novak L.V.F."/>
            <person name="Treitli S.C."/>
            <person name="Pyrih J."/>
            <person name="Halakuc P."/>
            <person name="Pipaliya S.V."/>
            <person name="Vacek V."/>
            <person name="Brzon O."/>
            <person name="Soukal P."/>
            <person name="Eme L."/>
            <person name="Dacks J.B."/>
            <person name="Karnkowska A."/>
            <person name="Elias M."/>
            <person name="Hampl V."/>
        </authorList>
    </citation>
    <scope>NUCLEOTIDE SEQUENCE [LARGE SCALE GENOMIC DNA]</scope>
    <source>
        <strain evidence="3">NAU3</strain>
        <tissue evidence="3">Gut</tissue>
    </source>
</reference>
<evidence type="ECO:0000256" key="1">
    <source>
        <dbReference type="SAM" id="MobiDB-lite"/>
    </source>
</evidence>
<dbReference type="Proteomes" id="UP001281761">
    <property type="component" value="Unassembled WGS sequence"/>
</dbReference>
<protein>
    <submittedName>
        <fullName evidence="3">Uncharacterized protein</fullName>
    </submittedName>
</protein>
<accession>A0ABQ9XYX8</accession>
<evidence type="ECO:0000256" key="2">
    <source>
        <dbReference type="SAM" id="Phobius"/>
    </source>
</evidence>
<dbReference type="EMBL" id="JARBJD010000053">
    <property type="protein sequence ID" value="KAK2956676.1"/>
    <property type="molecule type" value="Genomic_DNA"/>
</dbReference>
<feature type="region of interest" description="Disordered" evidence="1">
    <location>
        <begin position="1367"/>
        <end position="1393"/>
    </location>
</feature>
<organism evidence="3 4">
    <name type="scientific">Blattamonas nauphoetae</name>
    <dbReference type="NCBI Taxonomy" id="2049346"/>
    <lineage>
        <taxon>Eukaryota</taxon>
        <taxon>Metamonada</taxon>
        <taxon>Preaxostyla</taxon>
        <taxon>Oxymonadida</taxon>
        <taxon>Blattamonas</taxon>
    </lineage>
</organism>
<sequence length="1393" mass="151275">MPLVQCLFQPEYILPVYNRQNIYSRLFHESEDITGLNRTFIDCYFDTITNEGSFGAIYIEGDEGILTIQRCMFEKCVSSNGYGGGVFANLDSCFSMTETTFNACESVIGGAVCTDVTIHLTISNCNASKCLGVNSGGYCLCGSRKTTVVSNCYIGQCNASYICGGIWFQAPQKVYLSSTLFFECKAAYYGGGLVVADPMFDEHPSTQSESNGEGQEARERDRRIWSRRHGLGKVMKSALQQKHSHSSTICHPPPRPSTLGPNTDRYYPVICSSLIFVGCLAGTCTYCNASNYGNAVYFDSYVADAFPWDTLPEFFITPDEPAAILGAGLEDAEKELIPGRFSAFNENFVSVVNGSHASCSAAPCGTQLNPCCRLSQAINIANPYVKRTMHLINVWGSSDSSSFQIQGKNAVVSGADSASICWTTADSSSPLIHLTNSRVTMKDFRFVLFHSSSGGSSQISNSLVQVSSESTFIAHRFSLMTTSTLAIKFSVPLFVCADGSLEIGEFSCHFGSGSTDSFPTGSQLSDCSIVNFVKGISILEHASFSSIQRTTGNGAIVSGTVSSSFASEARTGSSLHIRYCSFTSVETLDGRGGVVGLTVIDSGMFKLSHSSFTQCKATQTSPLSKGGCVFLQCQWTSAQNVQSNAALGENDYGNFIFDALQFNSNQAAEGTEIFVLAPNLPRMVANSKFHFSTSIEDGFNPINSIIGATSESSIRENLITLMANKEKILFTTSPPGPPGADPVVYTCGDESDPCPSLSFAADVILYYSGFDSIDEAVNQNTRTIKIVSNAAILHSCEFGSVQIQSEDMKNKNTAILTLSSLSSAPLSNSYLIRIRKASSFDFIVFSIPRSVSTSAGTGSAMLLIDKRCSFNFCSIAPSESGTLLDPFISSAVMLTWVNMTAGAESEMDQNIINSTFSSLILSSGSSFIRAMPLTSLSLTDVVFLSIRAPHGSQLFILTGRIVEEISRSYAYCTNCTFHMQKETNGGVLARLTDMTFRFTDCEITGLSSATSTHSNVPELSTACHNSQPNTECSMCNFYVEPTCYWDDALVISTGTTLYIRTSKIGNLHSPVISTKDGIVSIDDTAIYGNGKFDDPSFANFPSVCRNFLCDNSTMTSWSMYFTEEKDEYVGQYTSMWLYEQDCTLSSRFSTPRHPTFVPQLDTIEVSETTQTSDNGYTVILKGKVILPCSVSMQITERVSKKVHNINMTTFTDETTAVGFVPFSLIPKTTKASLVFVSTIINISLSASTSLGVTDGPSIIEPEDPEDPTPPKFDSSIIIIVMSSVVSFLLCVMLVLIVIFVIRYLELSDLRKAKKETTEPRQIRVQAAVPPPAPVIEEMAPVEDPVPQVAEPTNEEAPAPTFSYEYHLLDSEDESVHDEEGEEKSYPEGNDILE</sequence>
<keyword evidence="2" id="KW-0812">Transmembrane</keyword>
<keyword evidence="2" id="KW-1133">Transmembrane helix</keyword>
<evidence type="ECO:0000313" key="4">
    <source>
        <dbReference type="Proteomes" id="UP001281761"/>
    </source>
</evidence>
<keyword evidence="2" id="KW-0472">Membrane</keyword>
<dbReference type="SUPFAM" id="SSF51126">
    <property type="entry name" value="Pectin lyase-like"/>
    <property type="match status" value="1"/>
</dbReference>
<feature type="transmembrane region" description="Helical" evidence="2">
    <location>
        <begin position="1276"/>
        <end position="1304"/>
    </location>
</feature>
<keyword evidence="4" id="KW-1185">Reference proteome</keyword>
<comment type="caution">
    <text evidence="3">The sequence shown here is derived from an EMBL/GenBank/DDBJ whole genome shotgun (WGS) entry which is preliminary data.</text>
</comment>
<feature type="compositionally biased region" description="Acidic residues" evidence="1">
    <location>
        <begin position="1370"/>
        <end position="1381"/>
    </location>
</feature>
<gene>
    <name evidence="3" type="ORF">BLNAU_8310</name>
</gene>
<feature type="region of interest" description="Disordered" evidence="1">
    <location>
        <begin position="203"/>
        <end position="222"/>
    </location>
</feature>
<name>A0ABQ9XYX8_9EUKA</name>